<protein>
    <submittedName>
        <fullName evidence="3">Uncharacterized protein</fullName>
    </submittedName>
</protein>
<feature type="compositionally biased region" description="Polar residues" evidence="1">
    <location>
        <begin position="1"/>
        <end position="15"/>
    </location>
</feature>
<keyword evidence="2" id="KW-0812">Transmembrane</keyword>
<reference evidence="3 4" key="1">
    <citation type="journal article" date="2021" name="Environ. Microbiol.">
        <title>Gene family expansions and transcriptome signatures uncover fungal adaptations to wood decay.</title>
        <authorList>
            <person name="Hage H."/>
            <person name="Miyauchi S."/>
            <person name="Viragh M."/>
            <person name="Drula E."/>
            <person name="Min B."/>
            <person name="Chaduli D."/>
            <person name="Navarro D."/>
            <person name="Favel A."/>
            <person name="Norest M."/>
            <person name="Lesage-Meessen L."/>
            <person name="Balint B."/>
            <person name="Merenyi Z."/>
            <person name="de Eugenio L."/>
            <person name="Morin E."/>
            <person name="Martinez A.T."/>
            <person name="Baldrian P."/>
            <person name="Stursova M."/>
            <person name="Martinez M.J."/>
            <person name="Novotny C."/>
            <person name="Magnuson J.K."/>
            <person name="Spatafora J.W."/>
            <person name="Maurice S."/>
            <person name="Pangilinan J."/>
            <person name="Andreopoulos W."/>
            <person name="LaButti K."/>
            <person name="Hundley H."/>
            <person name="Na H."/>
            <person name="Kuo A."/>
            <person name="Barry K."/>
            <person name="Lipzen A."/>
            <person name="Henrissat B."/>
            <person name="Riley R."/>
            <person name="Ahrendt S."/>
            <person name="Nagy L.G."/>
            <person name="Grigoriev I.V."/>
            <person name="Martin F."/>
            <person name="Rosso M.N."/>
        </authorList>
    </citation>
    <scope>NUCLEOTIDE SEQUENCE [LARGE SCALE GENOMIC DNA]</scope>
    <source>
        <strain evidence="3 4">CIRM-BRFM 1785</strain>
    </source>
</reference>
<dbReference type="RefSeq" id="XP_047773450.1">
    <property type="nucleotide sequence ID" value="XM_047925889.1"/>
</dbReference>
<keyword evidence="4" id="KW-1185">Reference proteome</keyword>
<sequence length="285" mass="30427">MAGSPSSRADASSTPPAKDGADKQSGYSPIFGLSDGKKDPMPRWLPISLLALTTTALVVPIVLLRRQRAANALQKSVGGAPPPPRKNGAGGPPPTPRRSVSTSSAAPPPRVPSSRQTPPPRVPPKTSTRPIDRSVAPPIGPSPSSVPTAADDDFNGALYSAKAFGIATLFVGAGAVITVWGVQQLLGFQNTQEFAHRMRFFIMHRMPFLSSRIHRPPNPENSGDGSEVPRLRVDQGSGTIEWTWPDAERRLKTAYEEGGFMGWAEAALQEIEAEGELERSKRGQT</sequence>
<dbReference type="EMBL" id="JADCUA010000033">
    <property type="protein sequence ID" value="KAH9830098.1"/>
    <property type="molecule type" value="Genomic_DNA"/>
</dbReference>
<feature type="transmembrane region" description="Helical" evidence="2">
    <location>
        <begin position="44"/>
        <end position="64"/>
    </location>
</feature>
<comment type="caution">
    <text evidence="3">The sequence shown here is derived from an EMBL/GenBank/DDBJ whole genome shotgun (WGS) entry which is preliminary data.</text>
</comment>
<evidence type="ECO:0000313" key="3">
    <source>
        <dbReference type="EMBL" id="KAH9830098.1"/>
    </source>
</evidence>
<feature type="compositionally biased region" description="Pro residues" evidence="1">
    <location>
        <begin position="80"/>
        <end position="96"/>
    </location>
</feature>
<feature type="region of interest" description="Disordered" evidence="1">
    <location>
        <begin position="1"/>
        <end position="41"/>
    </location>
</feature>
<evidence type="ECO:0000313" key="4">
    <source>
        <dbReference type="Proteomes" id="UP000814176"/>
    </source>
</evidence>
<evidence type="ECO:0000256" key="1">
    <source>
        <dbReference type="SAM" id="MobiDB-lite"/>
    </source>
</evidence>
<proteinExistence type="predicted"/>
<name>A0ABQ8K0Z6_9APHY</name>
<dbReference type="Proteomes" id="UP000814176">
    <property type="component" value="Unassembled WGS sequence"/>
</dbReference>
<accession>A0ABQ8K0Z6</accession>
<evidence type="ECO:0000256" key="2">
    <source>
        <dbReference type="SAM" id="Phobius"/>
    </source>
</evidence>
<feature type="region of interest" description="Disordered" evidence="1">
    <location>
        <begin position="74"/>
        <end position="148"/>
    </location>
</feature>
<organism evidence="3 4">
    <name type="scientific">Rhodofomes roseus</name>
    <dbReference type="NCBI Taxonomy" id="34475"/>
    <lineage>
        <taxon>Eukaryota</taxon>
        <taxon>Fungi</taxon>
        <taxon>Dikarya</taxon>
        <taxon>Basidiomycota</taxon>
        <taxon>Agaricomycotina</taxon>
        <taxon>Agaricomycetes</taxon>
        <taxon>Polyporales</taxon>
        <taxon>Rhodofomes</taxon>
    </lineage>
</organism>
<gene>
    <name evidence="3" type="ORF">C8Q71DRAFT_799483</name>
</gene>
<feature type="compositionally biased region" description="Pro residues" evidence="1">
    <location>
        <begin position="106"/>
        <end position="123"/>
    </location>
</feature>
<keyword evidence="2" id="KW-1133">Transmembrane helix</keyword>
<feature type="region of interest" description="Disordered" evidence="1">
    <location>
        <begin position="213"/>
        <end position="235"/>
    </location>
</feature>
<keyword evidence="2" id="KW-0472">Membrane</keyword>
<dbReference type="GeneID" id="72006621"/>
<feature type="transmembrane region" description="Helical" evidence="2">
    <location>
        <begin position="163"/>
        <end position="182"/>
    </location>
</feature>